<dbReference type="AlphaFoldDB" id="F3FL88"/>
<keyword evidence="1" id="KW-0732">Signal</keyword>
<protein>
    <submittedName>
        <fullName evidence="2">Alginate biosynthesis protein AlgX</fullName>
    </submittedName>
</protein>
<sequence>MHAHLIKLLSLSSLTAALMAAAGVARADDSQAPTFKAEPCCSLCPAAHDAKNYTTRYQQNFTTLVQAQG</sequence>
<feature type="chain" id="PRO_5003298910" evidence="1">
    <location>
        <begin position="28"/>
        <end position="69"/>
    </location>
</feature>
<organism evidence="2 3">
    <name type="scientific">Pseudomonas syringae pv. japonica str. M301072</name>
    <dbReference type="NCBI Taxonomy" id="629262"/>
    <lineage>
        <taxon>Bacteria</taxon>
        <taxon>Pseudomonadati</taxon>
        <taxon>Pseudomonadota</taxon>
        <taxon>Gammaproteobacteria</taxon>
        <taxon>Pseudomonadales</taxon>
        <taxon>Pseudomonadaceae</taxon>
        <taxon>Pseudomonas</taxon>
        <taxon>Pseudomonas syringae</taxon>
    </lineage>
</organism>
<dbReference type="EMBL" id="AEAH01000885">
    <property type="protein sequence ID" value="EGH30974.1"/>
    <property type="molecule type" value="Genomic_DNA"/>
</dbReference>
<dbReference type="Proteomes" id="UP000004471">
    <property type="component" value="Unassembled WGS sequence"/>
</dbReference>
<evidence type="ECO:0000313" key="2">
    <source>
        <dbReference type="EMBL" id="EGH30974.1"/>
    </source>
</evidence>
<gene>
    <name evidence="2" type="ORF">PSYJA_19151</name>
</gene>
<accession>F3FL88</accession>
<proteinExistence type="predicted"/>
<reference evidence="2 3" key="1">
    <citation type="journal article" date="2011" name="PLoS Pathog.">
        <title>Dynamic evolution of pathogenicity revealed by sequencing and comparative genomics of 19 Pseudomonas syringae isolates.</title>
        <authorList>
            <person name="Baltrus D.A."/>
            <person name="Nishimura M.T."/>
            <person name="Romanchuk A."/>
            <person name="Chang J.H."/>
            <person name="Mukhtar M.S."/>
            <person name="Cherkis K."/>
            <person name="Roach J."/>
            <person name="Grant S.R."/>
            <person name="Jones C.D."/>
            <person name="Dangl J.L."/>
        </authorList>
    </citation>
    <scope>NUCLEOTIDE SEQUENCE [LARGE SCALE GENOMIC DNA]</scope>
    <source>
        <strain evidence="3">M301072PT</strain>
    </source>
</reference>
<evidence type="ECO:0000256" key="1">
    <source>
        <dbReference type="SAM" id="SignalP"/>
    </source>
</evidence>
<dbReference type="HOGENOM" id="CLU_204891_0_0_6"/>
<feature type="non-terminal residue" evidence="2">
    <location>
        <position position="69"/>
    </location>
</feature>
<evidence type="ECO:0000313" key="3">
    <source>
        <dbReference type="Proteomes" id="UP000004471"/>
    </source>
</evidence>
<name>F3FL88_PSESX</name>
<feature type="signal peptide" evidence="1">
    <location>
        <begin position="1"/>
        <end position="27"/>
    </location>
</feature>
<comment type="caution">
    <text evidence="2">The sequence shown here is derived from an EMBL/GenBank/DDBJ whole genome shotgun (WGS) entry which is preliminary data.</text>
</comment>